<evidence type="ECO:0000256" key="1">
    <source>
        <dbReference type="SAM" id="MobiDB-lite"/>
    </source>
</evidence>
<feature type="region of interest" description="Disordered" evidence="1">
    <location>
        <begin position="227"/>
        <end position="252"/>
    </location>
</feature>
<name>A0A5B1C3D2_VIBCL</name>
<dbReference type="Proteomes" id="UP000323225">
    <property type="component" value="Unassembled WGS sequence"/>
</dbReference>
<sequence>MKLSELHEYIAKQKEEGNPVTHIYGIEVDDYVHEIPEGVVEIGLLAKMNEDGDDLDDDLADVITRYYKDAKLKVILEVPFGLEHDVNELVTNMQLLNYDISILLPDSDKMNDPEAWDEFYELNREYLECLFLNPKVKNQIYPVSSYFQYLLMECNNHIPETMATDDYINARFVEGVNVELMDKMKDKLREDINKQFEPFGGLETYARTLNVALAKLIANKAEEHMQLQNESVACESSDDEDDSESDSESKSD</sequence>
<proteinExistence type="predicted"/>
<reference evidence="2 3" key="1">
    <citation type="submission" date="2019-09" db="EMBL/GenBank/DDBJ databases">
        <authorList>
            <person name="Kritzky A."/>
            <person name="Schelkanova E.Y."/>
            <person name="Alkhova Z.V."/>
            <person name="Smirnova N.I."/>
        </authorList>
    </citation>
    <scope>NUCLEOTIDE SEQUENCE [LARGE SCALE GENOMIC DNA]</scope>
    <source>
        <strain evidence="2 3">M1526</strain>
    </source>
</reference>
<dbReference type="EMBL" id="VUAA01000010">
    <property type="protein sequence ID" value="KAA1254701.1"/>
    <property type="molecule type" value="Genomic_DNA"/>
</dbReference>
<evidence type="ECO:0000313" key="3">
    <source>
        <dbReference type="Proteomes" id="UP000323225"/>
    </source>
</evidence>
<accession>A0A5B1C3D2</accession>
<gene>
    <name evidence="2" type="ORF">F0M16_10570</name>
</gene>
<feature type="compositionally biased region" description="Acidic residues" evidence="1">
    <location>
        <begin position="236"/>
        <end position="246"/>
    </location>
</feature>
<comment type="caution">
    <text evidence="2">The sequence shown here is derived from an EMBL/GenBank/DDBJ whole genome shotgun (WGS) entry which is preliminary data.</text>
</comment>
<evidence type="ECO:0000313" key="2">
    <source>
        <dbReference type="EMBL" id="KAA1254701.1"/>
    </source>
</evidence>
<protein>
    <submittedName>
        <fullName evidence="2">Uncharacterized protein</fullName>
    </submittedName>
</protein>
<dbReference type="AlphaFoldDB" id="A0A5B1C3D2"/>
<organism evidence="2 3">
    <name type="scientific">Vibrio cholerae</name>
    <dbReference type="NCBI Taxonomy" id="666"/>
    <lineage>
        <taxon>Bacteria</taxon>
        <taxon>Pseudomonadati</taxon>
        <taxon>Pseudomonadota</taxon>
        <taxon>Gammaproteobacteria</taxon>
        <taxon>Vibrionales</taxon>
        <taxon>Vibrionaceae</taxon>
        <taxon>Vibrio</taxon>
    </lineage>
</organism>